<dbReference type="AlphaFoldDB" id="T1GZY9"/>
<dbReference type="Gene3D" id="1.10.10.790">
    <property type="entry name" value="Surp module"/>
    <property type="match status" value="1"/>
</dbReference>
<dbReference type="Pfam" id="PF01805">
    <property type="entry name" value="Surp"/>
    <property type="match status" value="1"/>
</dbReference>
<dbReference type="InterPro" id="IPR035967">
    <property type="entry name" value="SWAP/Surp_sf"/>
</dbReference>
<dbReference type="SMART" id="SM00648">
    <property type="entry name" value="SWAP"/>
    <property type="match status" value="1"/>
</dbReference>
<feature type="coiled-coil region" evidence="1">
    <location>
        <begin position="105"/>
        <end position="132"/>
    </location>
</feature>
<dbReference type="GO" id="GO:0048471">
    <property type="term" value="C:perinuclear region of cytoplasm"/>
    <property type="evidence" value="ECO:0007669"/>
    <property type="project" value="TreeGrafter"/>
</dbReference>
<dbReference type="InterPro" id="IPR000061">
    <property type="entry name" value="Surp"/>
</dbReference>
<evidence type="ECO:0000256" key="1">
    <source>
        <dbReference type="SAM" id="Coils"/>
    </source>
</evidence>
<dbReference type="PANTHER" id="PTHR12323:SF0">
    <property type="entry name" value="CALCIUM HOMEOSTASIS ENDOPLASMIC RETICULUM PROTEIN"/>
    <property type="match status" value="1"/>
</dbReference>
<organism evidence="3 4">
    <name type="scientific">Megaselia scalaris</name>
    <name type="common">Humpbacked fly</name>
    <name type="synonym">Phora scalaris</name>
    <dbReference type="NCBI Taxonomy" id="36166"/>
    <lineage>
        <taxon>Eukaryota</taxon>
        <taxon>Metazoa</taxon>
        <taxon>Ecdysozoa</taxon>
        <taxon>Arthropoda</taxon>
        <taxon>Hexapoda</taxon>
        <taxon>Insecta</taxon>
        <taxon>Pterygota</taxon>
        <taxon>Neoptera</taxon>
        <taxon>Endopterygota</taxon>
        <taxon>Diptera</taxon>
        <taxon>Brachycera</taxon>
        <taxon>Muscomorpha</taxon>
        <taxon>Platypezoidea</taxon>
        <taxon>Phoridae</taxon>
        <taxon>Megaseliini</taxon>
        <taxon>Megaselia</taxon>
    </lineage>
</organism>
<dbReference type="PANTHER" id="PTHR12323">
    <property type="entry name" value="SR-RELATED CTD ASSOCIATED FACTOR 6"/>
    <property type="match status" value="1"/>
</dbReference>
<keyword evidence="1" id="KW-0175">Coiled coil</keyword>
<dbReference type="Proteomes" id="UP000015102">
    <property type="component" value="Unassembled WGS sequence"/>
</dbReference>
<dbReference type="OMA" id="HEMALNS"/>
<reference evidence="3" key="2">
    <citation type="submission" date="2015-06" db="UniProtKB">
        <authorList>
            <consortium name="EnsemblMetazoa"/>
        </authorList>
    </citation>
    <scope>IDENTIFICATION</scope>
</reference>
<dbReference type="HOGENOM" id="CLU_1379552_0_0_1"/>
<name>T1GZY9_MEGSC</name>
<dbReference type="STRING" id="36166.T1GZY9"/>
<feature type="domain" description="SURP motif" evidence="2">
    <location>
        <begin position="25"/>
        <end position="67"/>
    </location>
</feature>
<dbReference type="SUPFAM" id="SSF109905">
    <property type="entry name" value="Surp module (SWAP domain)"/>
    <property type="match status" value="1"/>
</dbReference>
<accession>T1GZY9</accession>
<sequence length="198" mass="22290">MEPPPPPRVNFTKILCNSRTGQRNIIDKLAEFVARNGPEFESITKRKQQGNPKFEFLYGGEDYQYYKYRVAMEQAMLKNPQNVPQQPVFNSGVQNGGATVTPSDISNLTSQIETMKIQQHTLREQIQQSERNLTAQHTALMKQQTKQIEDAIVSAQNETLQAQADENGVDLTEFDGILQPIIDSCTKDSISAVPFLDT</sequence>
<dbReference type="GO" id="GO:0006874">
    <property type="term" value="P:intracellular calcium ion homeostasis"/>
    <property type="evidence" value="ECO:0007669"/>
    <property type="project" value="TreeGrafter"/>
</dbReference>
<dbReference type="GO" id="GO:0003723">
    <property type="term" value="F:RNA binding"/>
    <property type="evidence" value="ECO:0007669"/>
    <property type="project" value="InterPro"/>
</dbReference>
<dbReference type="PROSITE" id="PS50128">
    <property type="entry name" value="SURP"/>
    <property type="match status" value="1"/>
</dbReference>
<keyword evidence="4" id="KW-1185">Reference proteome</keyword>
<dbReference type="EnsemblMetazoa" id="MESCA009451-RA">
    <property type="protein sequence ID" value="MESCA009451-PA"/>
    <property type="gene ID" value="MESCA009451"/>
</dbReference>
<evidence type="ECO:0000313" key="3">
    <source>
        <dbReference type="EnsemblMetazoa" id="MESCA009451-PA"/>
    </source>
</evidence>
<reference evidence="4" key="1">
    <citation type="submission" date="2013-02" db="EMBL/GenBank/DDBJ databases">
        <authorList>
            <person name="Hughes D."/>
        </authorList>
    </citation>
    <scope>NUCLEOTIDE SEQUENCE</scope>
    <source>
        <strain>Durham</strain>
        <strain evidence="4">NC isolate 2 -- Noor lab</strain>
    </source>
</reference>
<dbReference type="GO" id="GO:0006396">
    <property type="term" value="P:RNA processing"/>
    <property type="evidence" value="ECO:0007669"/>
    <property type="project" value="InterPro"/>
</dbReference>
<dbReference type="EMBL" id="CAQQ02384778">
    <property type="status" value="NOT_ANNOTATED_CDS"/>
    <property type="molecule type" value="Genomic_DNA"/>
</dbReference>
<protein>
    <recommendedName>
        <fullName evidence="2">SURP motif domain-containing protein</fullName>
    </recommendedName>
</protein>
<evidence type="ECO:0000259" key="2">
    <source>
        <dbReference type="PROSITE" id="PS50128"/>
    </source>
</evidence>
<proteinExistence type="predicted"/>
<evidence type="ECO:0000313" key="4">
    <source>
        <dbReference type="Proteomes" id="UP000015102"/>
    </source>
</evidence>